<dbReference type="AlphaFoldDB" id="A0ABD0Q269"/>
<keyword evidence="3" id="KW-1185">Reference proteome</keyword>
<comment type="caution">
    <text evidence="2">The sequence shown here is derived from an EMBL/GenBank/DDBJ whole genome shotgun (WGS) entry which is preliminary data.</text>
</comment>
<dbReference type="Proteomes" id="UP001529510">
    <property type="component" value="Unassembled WGS sequence"/>
</dbReference>
<dbReference type="EMBL" id="JAMKFB020000012">
    <property type="protein sequence ID" value="KAL0180390.1"/>
    <property type="molecule type" value="Genomic_DNA"/>
</dbReference>
<gene>
    <name evidence="2" type="ORF">M9458_025832</name>
</gene>
<dbReference type="InterPro" id="IPR050951">
    <property type="entry name" value="Retrovirus_Pol_polyprotein"/>
</dbReference>
<reference evidence="2 3" key="1">
    <citation type="submission" date="2024-05" db="EMBL/GenBank/DDBJ databases">
        <title>Genome sequencing and assembly of Indian major carp, Cirrhinus mrigala (Hamilton, 1822).</title>
        <authorList>
            <person name="Mohindra V."/>
            <person name="Chowdhury L.M."/>
            <person name="Lal K."/>
            <person name="Jena J.K."/>
        </authorList>
    </citation>
    <scope>NUCLEOTIDE SEQUENCE [LARGE SCALE GENOMIC DNA]</scope>
    <source>
        <strain evidence="2">CM1030</strain>
        <tissue evidence="2">Blood</tissue>
    </source>
</reference>
<protein>
    <recommendedName>
        <fullName evidence="1">Integrase catalytic domain-containing protein</fullName>
    </recommendedName>
</protein>
<dbReference type="Pfam" id="PF00665">
    <property type="entry name" value="rve"/>
    <property type="match status" value="1"/>
</dbReference>
<evidence type="ECO:0000259" key="1">
    <source>
        <dbReference type="PROSITE" id="PS50994"/>
    </source>
</evidence>
<feature type="non-terminal residue" evidence="2">
    <location>
        <position position="1"/>
    </location>
</feature>
<dbReference type="SUPFAM" id="SSF53098">
    <property type="entry name" value="Ribonuclease H-like"/>
    <property type="match status" value="1"/>
</dbReference>
<sequence>PLEVIAVDFTVLEPASDGRENVLVVTDVFTKFTQAFPTKDQKADTTAKVLLKEWFMKYGVPERLHSDQAELCRLYGVKKTRTTPYRPQGNAQCERYNRTLHNLLRTLPPERKQRWPEYLPELVHA</sequence>
<feature type="domain" description="Integrase catalytic" evidence="1">
    <location>
        <begin position="1"/>
        <end position="125"/>
    </location>
</feature>
<dbReference type="Gene3D" id="3.30.420.10">
    <property type="entry name" value="Ribonuclease H-like superfamily/Ribonuclease H"/>
    <property type="match status" value="1"/>
</dbReference>
<dbReference type="InterPro" id="IPR001584">
    <property type="entry name" value="Integrase_cat-core"/>
</dbReference>
<feature type="non-terminal residue" evidence="2">
    <location>
        <position position="125"/>
    </location>
</feature>
<evidence type="ECO:0000313" key="2">
    <source>
        <dbReference type="EMBL" id="KAL0180390.1"/>
    </source>
</evidence>
<proteinExistence type="predicted"/>
<evidence type="ECO:0000313" key="3">
    <source>
        <dbReference type="Proteomes" id="UP001529510"/>
    </source>
</evidence>
<dbReference type="PANTHER" id="PTHR37984:SF15">
    <property type="entry name" value="INTEGRASE CATALYTIC DOMAIN-CONTAINING PROTEIN"/>
    <property type="match status" value="1"/>
</dbReference>
<accession>A0ABD0Q269</accession>
<dbReference type="PROSITE" id="PS50994">
    <property type="entry name" value="INTEGRASE"/>
    <property type="match status" value="1"/>
</dbReference>
<dbReference type="InterPro" id="IPR012337">
    <property type="entry name" value="RNaseH-like_sf"/>
</dbReference>
<dbReference type="InterPro" id="IPR036397">
    <property type="entry name" value="RNaseH_sf"/>
</dbReference>
<dbReference type="PANTHER" id="PTHR37984">
    <property type="entry name" value="PROTEIN CBG26694"/>
    <property type="match status" value="1"/>
</dbReference>
<organism evidence="2 3">
    <name type="scientific">Cirrhinus mrigala</name>
    <name type="common">Mrigala</name>
    <dbReference type="NCBI Taxonomy" id="683832"/>
    <lineage>
        <taxon>Eukaryota</taxon>
        <taxon>Metazoa</taxon>
        <taxon>Chordata</taxon>
        <taxon>Craniata</taxon>
        <taxon>Vertebrata</taxon>
        <taxon>Euteleostomi</taxon>
        <taxon>Actinopterygii</taxon>
        <taxon>Neopterygii</taxon>
        <taxon>Teleostei</taxon>
        <taxon>Ostariophysi</taxon>
        <taxon>Cypriniformes</taxon>
        <taxon>Cyprinidae</taxon>
        <taxon>Labeoninae</taxon>
        <taxon>Labeonini</taxon>
        <taxon>Cirrhinus</taxon>
    </lineage>
</organism>
<name>A0ABD0Q269_CIRMR</name>